<name>L9L5R8_TUPCH</name>
<organism evidence="1 2">
    <name type="scientific">Tupaia chinensis</name>
    <name type="common">Chinese tree shrew</name>
    <name type="synonym">Tupaia belangeri chinensis</name>
    <dbReference type="NCBI Taxonomy" id="246437"/>
    <lineage>
        <taxon>Eukaryota</taxon>
        <taxon>Metazoa</taxon>
        <taxon>Chordata</taxon>
        <taxon>Craniata</taxon>
        <taxon>Vertebrata</taxon>
        <taxon>Euteleostomi</taxon>
        <taxon>Mammalia</taxon>
        <taxon>Eutheria</taxon>
        <taxon>Euarchontoglires</taxon>
        <taxon>Scandentia</taxon>
        <taxon>Tupaiidae</taxon>
        <taxon>Tupaia</taxon>
    </lineage>
</organism>
<gene>
    <name evidence="1" type="ORF">TREES_T100002648</name>
</gene>
<protein>
    <submittedName>
        <fullName evidence="1">Voltage-dependent calcium channel subunit alpha-2/delta-3</fullName>
    </submittedName>
</protein>
<dbReference type="STRING" id="246437.L9L5R8"/>
<dbReference type="Proteomes" id="UP000011518">
    <property type="component" value="Unassembled WGS sequence"/>
</dbReference>
<reference evidence="2" key="2">
    <citation type="journal article" date="2013" name="Nat. Commun.">
        <title>Genome of the Chinese tree shrew.</title>
        <authorList>
            <person name="Fan Y."/>
            <person name="Huang Z.Y."/>
            <person name="Cao C.C."/>
            <person name="Chen C.S."/>
            <person name="Chen Y.X."/>
            <person name="Fan D.D."/>
            <person name="He J."/>
            <person name="Hou H.L."/>
            <person name="Hu L."/>
            <person name="Hu X.T."/>
            <person name="Jiang X.T."/>
            <person name="Lai R."/>
            <person name="Lang Y.S."/>
            <person name="Liang B."/>
            <person name="Liao S.G."/>
            <person name="Mu D."/>
            <person name="Ma Y.Y."/>
            <person name="Niu Y.Y."/>
            <person name="Sun X.Q."/>
            <person name="Xia J.Q."/>
            <person name="Xiao J."/>
            <person name="Xiong Z.Q."/>
            <person name="Xu L."/>
            <person name="Yang L."/>
            <person name="Zhang Y."/>
            <person name="Zhao W."/>
            <person name="Zhao X.D."/>
            <person name="Zheng Y.T."/>
            <person name="Zhou J.M."/>
            <person name="Zhu Y.B."/>
            <person name="Zhang G.J."/>
            <person name="Wang J."/>
            <person name="Yao Y.G."/>
        </authorList>
    </citation>
    <scope>NUCLEOTIDE SEQUENCE [LARGE SCALE GENOMIC DNA]</scope>
</reference>
<keyword evidence="2" id="KW-1185">Reference proteome</keyword>
<evidence type="ECO:0000313" key="1">
    <source>
        <dbReference type="EMBL" id="ELW70333.1"/>
    </source>
</evidence>
<dbReference type="InParanoid" id="L9L5R8"/>
<accession>L9L5R8</accession>
<evidence type="ECO:0000313" key="2">
    <source>
        <dbReference type="Proteomes" id="UP000011518"/>
    </source>
</evidence>
<sequence length="159" mass="17111">METAGFSTVTGPLLARRLRKVPSDTSVLYAGARGSESWLRGAGGGKKAAGKPGSLVTGGFPDFLYPRPVPFGQPEGAPACARLPPDRVKLWASAFGGEIKSIAAKYSGSQLLQKRLVTGWQQEADTRPHWLCRSCGLWRKLLDSRALLKQWVDDTANAS</sequence>
<dbReference type="EMBL" id="KB320500">
    <property type="protein sequence ID" value="ELW70333.1"/>
    <property type="molecule type" value="Genomic_DNA"/>
</dbReference>
<reference evidence="2" key="1">
    <citation type="submission" date="2012-07" db="EMBL/GenBank/DDBJ databases">
        <title>Genome of the Chinese tree shrew, a rising model animal genetically related to primates.</title>
        <authorList>
            <person name="Zhang G."/>
            <person name="Fan Y."/>
            <person name="Yao Y."/>
            <person name="Huang Z."/>
        </authorList>
    </citation>
    <scope>NUCLEOTIDE SEQUENCE [LARGE SCALE GENOMIC DNA]</scope>
</reference>
<proteinExistence type="predicted"/>
<dbReference type="AlphaFoldDB" id="L9L5R8"/>